<gene>
    <name evidence="2" type="ORF">PCOR1329_LOCUS14948</name>
</gene>
<feature type="region of interest" description="Disordered" evidence="1">
    <location>
        <begin position="499"/>
        <end position="549"/>
    </location>
</feature>
<proteinExistence type="predicted"/>
<protein>
    <submittedName>
        <fullName evidence="2">Uncharacterized protein</fullName>
    </submittedName>
</protein>
<accession>A0ABN9QV20</accession>
<evidence type="ECO:0000256" key="1">
    <source>
        <dbReference type="SAM" id="MobiDB-lite"/>
    </source>
</evidence>
<reference evidence="2" key="1">
    <citation type="submission" date="2023-10" db="EMBL/GenBank/DDBJ databases">
        <authorList>
            <person name="Chen Y."/>
            <person name="Shah S."/>
            <person name="Dougan E. K."/>
            <person name="Thang M."/>
            <person name="Chan C."/>
        </authorList>
    </citation>
    <scope>NUCLEOTIDE SEQUENCE [LARGE SCALE GENOMIC DNA]</scope>
</reference>
<dbReference type="SUPFAM" id="SSF54719">
    <property type="entry name" value="Fe,Mn superoxide dismutase (SOD), C-terminal domain"/>
    <property type="match status" value="3"/>
</dbReference>
<name>A0ABN9QV20_9DINO</name>
<evidence type="ECO:0000313" key="2">
    <source>
        <dbReference type="EMBL" id="CAK0809809.1"/>
    </source>
</evidence>
<feature type="non-terminal residue" evidence="2">
    <location>
        <position position="651"/>
    </location>
</feature>
<feature type="compositionally biased region" description="Low complexity" evidence="1">
    <location>
        <begin position="525"/>
        <end position="536"/>
    </location>
</feature>
<dbReference type="InterPro" id="IPR036314">
    <property type="entry name" value="SOD_C_sf"/>
</dbReference>
<comment type="caution">
    <text evidence="2">The sequence shown here is derived from an EMBL/GenBank/DDBJ whole genome shotgun (WGS) entry which is preliminary data.</text>
</comment>
<dbReference type="Proteomes" id="UP001189429">
    <property type="component" value="Unassembled WGS sequence"/>
</dbReference>
<organism evidence="2 3">
    <name type="scientific">Prorocentrum cordatum</name>
    <dbReference type="NCBI Taxonomy" id="2364126"/>
    <lineage>
        <taxon>Eukaryota</taxon>
        <taxon>Sar</taxon>
        <taxon>Alveolata</taxon>
        <taxon>Dinophyceae</taxon>
        <taxon>Prorocentrales</taxon>
        <taxon>Prorocentraceae</taxon>
        <taxon>Prorocentrum</taxon>
    </lineage>
</organism>
<sequence length="651" mass="68980">MYTSVPYGKKAPAAWSAKRSEVDTMFEKVNWGIMDKRIDTTMGGPQVALAARGGDEYDVSDADIQAFYEETISGSGGDPPKGTITAELIVKHFHGTWDDKGTFTRYSGQWKGPPPGGIGKKDIAVGIAGLKEQMKLGKHVVKGGPGKDETQKVMDDGKGWVWLAADMSPGGLAVQLYTSVPYGKRPLLVAKRSEVDTMFEKVNWGIMDKRIDTTMGGPQVIQRAMAPLRGTALPASLAIALGLYVLPSAFVAPAPSARPAASVASPRGQVALAARGGDEYDVSDADIQAFYEETISGSGGDPPKGTITAELIVKHFHGTWDDKGTFTRYSGQWKGPPPGGIGKKDIAVGIAGLKEQMKLGKHVVKGGPGKDETQKVMDDGKGWVWLAADMSPGGLAVQLYTSVPYGKRPLLVAKRSEVDTMFEKVNWGIMDKRIDTTMGGPQVIQRAMAPLRGTALPASLAIALGLYVLPSAFVAPAPSARPAASVASPRGQVALAARGGDEYDVSDDDAESGTIGEASLSQHSTGRGTKTGTLTRYSGQWKGPPPGGIGKRDIAVGIAGLKEQMKLGKHVVKGGPGSDETQKVMDDGKGWVWLAADMSPGGLAVQLYTSVPYGKRPLLVAKRSEVDTMFEKVNWDLMDKRIDTTMGGPQV</sequence>
<keyword evidence="3" id="KW-1185">Reference proteome</keyword>
<dbReference type="EMBL" id="CAUYUJ010004485">
    <property type="protein sequence ID" value="CAK0809809.1"/>
    <property type="molecule type" value="Genomic_DNA"/>
</dbReference>
<feature type="compositionally biased region" description="Acidic residues" evidence="1">
    <location>
        <begin position="502"/>
        <end position="511"/>
    </location>
</feature>
<evidence type="ECO:0000313" key="3">
    <source>
        <dbReference type="Proteomes" id="UP001189429"/>
    </source>
</evidence>